<reference evidence="4" key="1">
    <citation type="submission" date="2021-10" db="EMBL/GenBank/DDBJ databases">
        <title>Anaerobic single-cell dispensing facilitates the cultivation of human gut bacteria.</title>
        <authorList>
            <person name="Afrizal A."/>
        </authorList>
    </citation>
    <scope>NUCLEOTIDE SEQUENCE</scope>
    <source>
        <strain evidence="4">CLA-AA-H250</strain>
    </source>
</reference>
<evidence type="ECO:0000256" key="2">
    <source>
        <dbReference type="RuleBase" id="RU003616"/>
    </source>
</evidence>
<dbReference type="Proteomes" id="UP001199424">
    <property type="component" value="Unassembled WGS sequence"/>
</dbReference>
<protein>
    <submittedName>
        <fullName evidence="4">Hsp20/alpha crystallin family protein</fullName>
    </submittedName>
</protein>
<evidence type="ECO:0000259" key="3">
    <source>
        <dbReference type="PROSITE" id="PS01031"/>
    </source>
</evidence>
<dbReference type="RefSeq" id="WP_308448888.1">
    <property type="nucleotide sequence ID" value="NZ_JAJEQC010000004.1"/>
</dbReference>
<evidence type="ECO:0000313" key="4">
    <source>
        <dbReference type="EMBL" id="MCC2136384.1"/>
    </source>
</evidence>
<sequence>MFDMRPYRNNNDRRNNLSAYNPFREMDAFERNFFNDPFGSWFDHSALASFKTDIKDNGDSYTLEADLPGFDKKDIHLDVNGDTLTIHAERKAEQEEKDDKNNYVRCERSFGSYSRQFDLSSVDADHMKATYDNGVLKLEMPKKALPDSARHIEIE</sequence>
<accession>A0AAE3DI16</accession>
<dbReference type="InterPro" id="IPR002068">
    <property type="entry name" value="A-crystallin/Hsp20_dom"/>
</dbReference>
<dbReference type="SUPFAM" id="SSF49764">
    <property type="entry name" value="HSP20-like chaperones"/>
    <property type="match status" value="1"/>
</dbReference>
<comment type="caution">
    <text evidence="4">The sequence shown here is derived from an EMBL/GenBank/DDBJ whole genome shotgun (WGS) entry which is preliminary data.</text>
</comment>
<dbReference type="Gene3D" id="2.60.40.790">
    <property type="match status" value="1"/>
</dbReference>
<proteinExistence type="inferred from homology"/>
<evidence type="ECO:0000313" key="5">
    <source>
        <dbReference type="Proteomes" id="UP001199424"/>
    </source>
</evidence>
<dbReference type="PANTHER" id="PTHR11527">
    <property type="entry name" value="HEAT-SHOCK PROTEIN 20 FAMILY MEMBER"/>
    <property type="match status" value="1"/>
</dbReference>
<evidence type="ECO:0000256" key="1">
    <source>
        <dbReference type="PROSITE-ProRule" id="PRU00285"/>
    </source>
</evidence>
<dbReference type="InterPro" id="IPR031107">
    <property type="entry name" value="Small_HSP"/>
</dbReference>
<dbReference type="EMBL" id="JAJEQC010000004">
    <property type="protein sequence ID" value="MCC2136384.1"/>
    <property type="molecule type" value="Genomic_DNA"/>
</dbReference>
<dbReference type="PROSITE" id="PS01031">
    <property type="entry name" value="SHSP"/>
    <property type="match status" value="1"/>
</dbReference>
<dbReference type="Pfam" id="PF00011">
    <property type="entry name" value="HSP20"/>
    <property type="match status" value="1"/>
</dbReference>
<keyword evidence="5" id="KW-1185">Reference proteome</keyword>
<gene>
    <name evidence="4" type="ORF">LKD31_05075</name>
</gene>
<organism evidence="4 5">
    <name type="scientific">Hominenteromicrobium mulieris</name>
    <dbReference type="NCBI Taxonomy" id="2885357"/>
    <lineage>
        <taxon>Bacteria</taxon>
        <taxon>Bacillati</taxon>
        <taxon>Bacillota</taxon>
        <taxon>Clostridia</taxon>
        <taxon>Eubacteriales</taxon>
        <taxon>Oscillospiraceae</taxon>
        <taxon>Hominenteromicrobium</taxon>
    </lineage>
</organism>
<comment type="similarity">
    <text evidence="1 2">Belongs to the small heat shock protein (HSP20) family.</text>
</comment>
<dbReference type="CDD" id="cd06471">
    <property type="entry name" value="ACD_LpsHSP_like"/>
    <property type="match status" value="1"/>
</dbReference>
<name>A0AAE3DI16_9FIRM</name>
<feature type="domain" description="SHSP" evidence="3">
    <location>
        <begin position="43"/>
        <end position="155"/>
    </location>
</feature>
<dbReference type="AlphaFoldDB" id="A0AAE3DI16"/>
<dbReference type="InterPro" id="IPR008978">
    <property type="entry name" value="HSP20-like_chaperone"/>
</dbReference>